<dbReference type="GO" id="GO:0016887">
    <property type="term" value="F:ATP hydrolysis activity"/>
    <property type="evidence" value="ECO:0007669"/>
    <property type="project" value="InterPro"/>
</dbReference>
<organism evidence="4 5">
    <name type="scientific">Belnapia rosea</name>
    <dbReference type="NCBI Taxonomy" id="938405"/>
    <lineage>
        <taxon>Bacteria</taxon>
        <taxon>Pseudomonadati</taxon>
        <taxon>Pseudomonadota</taxon>
        <taxon>Alphaproteobacteria</taxon>
        <taxon>Acetobacterales</taxon>
        <taxon>Roseomonadaceae</taxon>
        <taxon>Belnapia</taxon>
    </lineage>
</organism>
<dbReference type="InterPro" id="IPR025662">
    <property type="entry name" value="Sigma_54_int_dom_ATP-bd_1"/>
</dbReference>
<name>A0A1G7BUS2_9PROT</name>
<dbReference type="Gene3D" id="3.30.450.90">
    <property type="match status" value="1"/>
</dbReference>
<dbReference type="Gene3D" id="3.40.50.300">
    <property type="entry name" value="P-loop containing nucleotide triphosphate hydrolases"/>
    <property type="match status" value="1"/>
</dbReference>
<feature type="domain" description="Bacterial type II secretion system protein E" evidence="3">
    <location>
        <begin position="154"/>
        <end position="292"/>
    </location>
</feature>
<dbReference type="Pfam" id="PF00437">
    <property type="entry name" value="T2SSE"/>
    <property type="match status" value="1"/>
</dbReference>
<dbReference type="EMBL" id="FMZX01000027">
    <property type="protein sequence ID" value="SDE30871.1"/>
    <property type="molecule type" value="Genomic_DNA"/>
</dbReference>
<keyword evidence="2" id="KW-0963">Cytoplasm</keyword>
<evidence type="ECO:0000256" key="2">
    <source>
        <dbReference type="RuleBase" id="RU366071"/>
    </source>
</evidence>
<evidence type="ECO:0000313" key="4">
    <source>
        <dbReference type="EMBL" id="SDE30871.1"/>
    </source>
</evidence>
<dbReference type="GO" id="GO:0005524">
    <property type="term" value="F:ATP binding"/>
    <property type="evidence" value="ECO:0007669"/>
    <property type="project" value="UniProtKB-UniRule"/>
</dbReference>
<dbReference type="CDD" id="cd01130">
    <property type="entry name" value="VirB11-like_ATPase"/>
    <property type="match status" value="1"/>
</dbReference>
<keyword evidence="2" id="KW-0067">ATP-binding</keyword>
<accession>A0A1G7BUS2</accession>
<reference evidence="4 5" key="1">
    <citation type="submission" date="2016-10" db="EMBL/GenBank/DDBJ databases">
        <authorList>
            <person name="de Groot N.N."/>
        </authorList>
    </citation>
    <scope>NUCLEOTIDE SEQUENCE [LARGE SCALE GENOMIC DNA]</scope>
    <source>
        <strain evidence="4 5">CPCC 100156</strain>
    </source>
</reference>
<dbReference type="PROSITE" id="PS00675">
    <property type="entry name" value="SIGMA54_INTERACT_1"/>
    <property type="match status" value="1"/>
</dbReference>
<dbReference type="NCBIfam" id="TIGR02788">
    <property type="entry name" value="VirB11"/>
    <property type="match status" value="1"/>
</dbReference>
<dbReference type="GO" id="GO:0005737">
    <property type="term" value="C:cytoplasm"/>
    <property type="evidence" value="ECO:0007669"/>
    <property type="project" value="UniProtKB-SubCell"/>
</dbReference>
<dbReference type="AlphaFoldDB" id="A0A1G7BUS2"/>
<evidence type="ECO:0000259" key="3">
    <source>
        <dbReference type="Pfam" id="PF00437"/>
    </source>
</evidence>
<protein>
    <recommendedName>
        <fullName evidence="2">Type IV secretion system protein</fullName>
    </recommendedName>
</protein>
<dbReference type="InterPro" id="IPR014155">
    <property type="entry name" value="VirB11"/>
</dbReference>
<dbReference type="InterPro" id="IPR001482">
    <property type="entry name" value="T2SS/T4SS_dom"/>
</dbReference>
<dbReference type="GO" id="GO:0044097">
    <property type="term" value="P:secretion by the type IV secretion system"/>
    <property type="evidence" value="ECO:0007669"/>
    <property type="project" value="InterPro"/>
</dbReference>
<evidence type="ECO:0000313" key="5">
    <source>
        <dbReference type="Proteomes" id="UP000198925"/>
    </source>
</evidence>
<keyword evidence="5" id="KW-1185">Reference proteome</keyword>
<dbReference type="InterPro" id="IPR050921">
    <property type="entry name" value="T4SS_GSP_E_ATPase"/>
</dbReference>
<dbReference type="PANTHER" id="PTHR30486">
    <property type="entry name" value="TWITCHING MOTILITY PROTEIN PILT"/>
    <property type="match status" value="1"/>
</dbReference>
<dbReference type="Proteomes" id="UP000198925">
    <property type="component" value="Unassembled WGS sequence"/>
</dbReference>
<comment type="function">
    <text evidence="2">Part of the Type IV secretion system.</text>
</comment>
<dbReference type="PANTHER" id="PTHR30486:SF6">
    <property type="entry name" value="TYPE IV PILUS RETRACTATION ATPASE PILT"/>
    <property type="match status" value="1"/>
</dbReference>
<dbReference type="RefSeq" id="WP_090664996.1">
    <property type="nucleotide sequence ID" value="NZ_FMZX01000027.1"/>
</dbReference>
<dbReference type="InterPro" id="IPR027417">
    <property type="entry name" value="P-loop_NTPase"/>
</dbReference>
<dbReference type="SUPFAM" id="SSF52540">
    <property type="entry name" value="P-loop containing nucleoside triphosphate hydrolases"/>
    <property type="match status" value="1"/>
</dbReference>
<gene>
    <name evidence="4" type="ORF">SAMN04487779_102735</name>
</gene>
<proteinExistence type="inferred from homology"/>
<evidence type="ECO:0000256" key="1">
    <source>
        <dbReference type="ARBA" id="ARBA00006611"/>
    </source>
</evidence>
<comment type="subcellular location">
    <subcellularLocation>
        <location evidence="2">Cytoplasm</location>
    </subcellularLocation>
</comment>
<keyword evidence="2" id="KW-0547">Nucleotide-binding</keyword>
<dbReference type="GO" id="GO:0043684">
    <property type="term" value="C:type IV secretion system complex"/>
    <property type="evidence" value="ECO:0007669"/>
    <property type="project" value="UniProtKB-UniRule"/>
</dbReference>
<sequence length="362" mass="38766">MRPGERTLRRLLGPINDWLADPLVTDVCINRPGVAHVERRGQWLHYAVPELDFSRLDTIATLAASMSRKDVGPAWPLCFTELPDGERCQIARPPSVRDGLLSLTIRRPPSVAPDYAAMEAEGEATAGQGSSSNLAASRAVAVDAEISDLLAAGKRHAALRVAVQAKRTIVVCGDTGSGKTYLARALVGLVPEGERLVTIEDTNELKVSRSNSVALFYAGAGQTVSTHGAVDLVEASLRMRPDRVLFGELRDGAAYSYLRAVLGGHPGSITTVHATSARNAIKTLATLARQSPLCHDTREDLTAMLHDQIDLVAYQERLGEGRYSLSDIWFCGQGKRSVPANDQALSVKAETGPADARSLLAG</sequence>
<comment type="similarity">
    <text evidence="1 2">Belongs to the GSP E family.</text>
</comment>